<dbReference type="RefSeq" id="WP_172356518.1">
    <property type="nucleotide sequence ID" value="NZ_CP053661.1"/>
</dbReference>
<sequence length="73" mass="8386">MTRLIASFVFVMITVRMRQVSRFQSSAIAQKPLCKQLSGIWFLLEQNGERSLDSDIRICHGRDIRLASNMNIS</sequence>
<dbReference type="AlphaFoldDB" id="A0A6M8B9F2"/>
<gene>
    <name evidence="1" type="ORF">HPC62_13665</name>
</gene>
<dbReference type="KEGG" id="theu:HPC62_13665"/>
<dbReference type="Proteomes" id="UP000505210">
    <property type="component" value="Chromosome"/>
</dbReference>
<evidence type="ECO:0000313" key="1">
    <source>
        <dbReference type="EMBL" id="QKD83098.1"/>
    </source>
</evidence>
<reference evidence="1 2" key="1">
    <citation type="submission" date="2020-05" db="EMBL/GenBank/DDBJ databases">
        <title>Complete genome sequence of of a novel Thermoleptolyngbya strain isolated from hot springs of Ganzi, Sichuan China.</title>
        <authorList>
            <person name="Tang J."/>
            <person name="Daroch M."/>
            <person name="Li L."/>
            <person name="Waleron K."/>
            <person name="Waleron M."/>
            <person name="Waleron M."/>
        </authorList>
    </citation>
    <scope>NUCLEOTIDE SEQUENCE [LARGE SCALE GENOMIC DNA]</scope>
    <source>
        <strain evidence="1 2">PKUAC-SCTA183</strain>
    </source>
</reference>
<dbReference type="EMBL" id="CP053661">
    <property type="protein sequence ID" value="QKD83098.1"/>
    <property type="molecule type" value="Genomic_DNA"/>
</dbReference>
<accession>A0A6M8B9F2</accession>
<organism evidence="1 2">
    <name type="scientific">Thermoleptolyngbya sichuanensis A183</name>
    <dbReference type="NCBI Taxonomy" id="2737172"/>
    <lineage>
        <taxon>Bacteria</taxon>
        <taxon>Bacillati</taxon>
        <taxon>Cyanobacteriota</taxon>
        <taxon>Cyanophyceae</taxon>
        <taxon>Oculatellales</taxon>
        <taxon>Oculatellaceae</taxon>
        <taxon>Thermoleptolyngbya</taxon>
        <taxon>Thermoleptolyngbya sichuanensis</taxon>
    </lineage>
</organism>
<name>A0A6M8B9F2_9CYAN</name>
<protein>
    <submittedName>
        <fullName evidence="1">Uncharacterized protein</fullName>
    </submittedName>
</protein>
<keyword evidence="2" id="KW-1185">Reference proteome</keyword>
<proteinExistence type="predicted"/>
<evidence type="ECO:0000313" key="2">
    <source>
        <dbReference type="Proteomes" id="UP000505210"/>
    </source>
</evidence>